<dbReference type="AlphaFoldDB" id="A0A2N5Y542"/>
<dbReference type="Proteomes" id="UP000234845">
    <property type="component" value="Unassembled WGS sequence"/>
</dbReference>
<dbReference type="InterPro" id="IPR021484">
    <property type="entry name" value="DUF3137"/>
</dbReference>
<sequence length="175" mass="19449">MHADLGNRSKSATTPVFHGFLLKVETASSVPAQTIILPNVLTARRQRKRTVIELGNVVFDKKFLTSYETANADGEQLARTVVNSSMQQALLDINDRESRQANGIAAIRVGFMHDSVYIALSRWAQSSSILGLNFESQRPFLQMRFLLRARSDVPESVAAMVEDIGTVHRIVHALE</sequence>
<reference evidence="2" key="1">
    <citation type="submission" date="2017-11" db="EMBL/GenBank/DDBJ databases">
        <title>The draft genome sequence of Chromatocurvus sp. F02.</title>
        <authorList>
            <person name="Du Z.-J."/>
            <person name="Chang Y.-Q."/>
        </authorList>
    </citation>
    <scope>NUCLEOTIDE SEQUENCE [LARGE SCALE GENOMIC DNA]</scope>
    <source>
        <strain evidence="2">F02</strain>
    </source>
</reference>
<comment type="caution">
    <text evidence="1">The sequence shown here is derived from an EMBL/GenBank/DDBJ whole genome shotgun (WGS) entry which is preliminary data.</text>
</comment>
<protein>
    <submittedName>
        <fullName evidence="1">Uncharacterized protein</fullName>
    </submittedName>
</protein>
<dbReference type="Pfam" id="PF11335">
    <property type="entry name" value="DUF3137"/>
    <property type="match status" value="1"/>
</dbReference>
<proteinExistence type="predicted"/>
<accession>A0A2N5Y542</accession>
<evidence type="ECO:0000313" key="2">
    <source>
        <dbReference type="Proteomes" id="UP000234845"/>
    </source>
</evidence>
<organism evidence="1 2">
    <name type="scientific">Kineobactrum sediminis</name>
    <dbReference type="NCBI Taxonomy" id="1905677"/>
    <lineage>
        <taxon>Bacteria</taxon>
        <taxon>Pseudomonadati</taxon>
        <taxon>Pseudomonadota</taxon>
        <taxon>Gammaproteobacteria</taxon>
        <taxon>Cellvibrionales</taxon>
        <taxon>Halieaceae</taxon>
        <taxon>Kineobactrum</taxon>
    </lineage>
</organism>
<gene>
    <name evidence="1" type="ORF">CWI75_03755</name>
</gene>
<keyword evidence="2" id="KW-1185">Reference proteome</keyword>
<evidence type="ECO:0000313" key="1">
    <source>
        <dbReference type="EMBL" id="PLW83481.1"/>
    </source>
</evidence>
<name>A0A2N5Y542_9GAMM</name>
<dbReference type="EMBL" id="PKLZ01000002">
    <property type="protein sequence ID" value="PLW83481.1"/>
    <property type="molecule type" value="Genomic_DNA"/>
</dbReference>